<dbReference type="OrthoDB" id="19981at2759"/>
<proteinExistence type="predicted"/>
<dbReference type="PANTHER" id="PTHR31394">
    <property type="entry name" value="TRANSMEMBRANE PROTEIN 199"/>
    <property type="match status" value="1"/>
</dbReference>
<dbReference type="EMBL" id="KV921854">
    <property type="protein sequence ID" value="ORE11919.1"/>
    <property type="molecule type" value="Genomic_DNA"/>
</dbReference>
<dbReference type="GO" id="GO:0070072">
    <property type="term" value="P:vacuolar proton-transporting V-type ATPase complex assembly"/>
    <property type="evidence" value="ECO:0007669"/>
    <property type="project" value="InterPro"/>
</dbReference>
<accession>A0A1X0RIU0</accession>
<evidence type="ECO:0000256" key="6">
    <source>
        <dbReference type="SAM" id="Phobius"/>
    </source>
</evidence>
<dbReference type="Pfam" id="PF11712">
    <property type="entry name" value="Vma12"/>
    <property type="match status" value="1"/>
</dbReference>
<gene>
    <name evidence="7" type="ORF">BCV72DRAFT_300578</name>
</gene>
<dbReference type="InterPro" id="IPR021013">
    <property type="entry name" value="ATPase_Vma12"/>
</dbReference>
<protein>
    <recommendedName>
        <fullName evidence="8">Endoplasmic reticulum-based factor for assembly of V-ATPase</fullName>
    </recommendedName>
</protein>
<evidence type="ECO:0000256" key="1">
    <source>
        <dbReference type="ARBA" id="ARBA00004477"/>
    </source>
</evidence>
<organism evidence="7">
    <name type="scientific">Rhizopus microsporus var. microsporus</name>
    <dbReference type="NCBI Taxonomy" id="86635"/>
    <lineage>
        <taxon>Eukaryota</taxon>
        <taxon>Fungi</taxon>
        <taxon>Fungi incertae sedis</taxon>
        <taxon>Mucoromycota</taxon>
        <taxon>Mucoromycotina</taxon>
        <taxon>Mucoromycetes</taxon>
        <taxon>Mucorales</taxon>
        <taxon>Mucorineae</taxon>
        <taxon>Rhizopodaceae</taxon>
        <taxon>Rhizopus</taxon>
    </lineage>
</organism>
<keyword evidence="2 6" id="KW-0812">Transmembrane</keyword>
<keyword evidence="5 6" id="KW-0472">Membrane</keyword>
<keyword evidence="4 6" id="KW-1133">Transmembrane helix</keyword>
<evidence type="ECO:0000256" key="5">
    <source>
        <dbReference type="ARBA" id="ARBA00023136"/>
    </source>
</evidence>
<keyword evidence="3" id="KW-0256">Endoplasmic reticulum</keyword>
<dbReference type="Proteomes" id="UP000242414">
    <property type="component" value="Unassembled WGS sequence"/>
</dbReference>
<evidence type="ECO:0000256" key="4">
    <source>
        <dbReference type="ARBA" id="ARBA00022989"/>
    </source>
</evidence>
<evidence type="ECO:0000256" key="3">
    <source>
        <dbReference type="ARBA" id="ARBA00022824"/>
    </source>
</evidence>
<feature type="transmembrane region" description="Helical" evidence="6">
    <location>
        <begin position="132"/>
        <end position="153"/>
    </location>
</feature>
<evidence type="ECO:0000313" key="7">
    <source>
        <dbReference type="EMBL" id="ORE11919.1"/>
    </source>
</evidence>
<evidence type="ECO:0000256" key="2">
    <source>
        <dbReference type="ARBA" id="ARBA00022692"/>
    </source>
</evidence>
<sequence>MELILTERIQACVKSALNNSSFPEKYKKEAKSIINIELEDSKEHPISLDLLRQLPKLTDVYLHELMKGSGVYIQPKPVKTKNPEFEAYMEKLRQEQKEREYAQMVESAITSKDEKFNLGIQSDDIKEIKTHIISICNILFSMAAVFAACYKAAQSMVNDYGMQILIGLSGAVMIGIVEGILYTKYAFDATKVDKRKKKKKHRITTL</sequence>
<comment type="subcellular location">
    <subcellularLocation>
        <location evidence="1">Endoplasmic reticulum membrane</location>
        <topology evidence="1">Multi-pass membrane protein</topology>
    </subcellularLocation>
</comment>
<name>A0A1X0RIU0_RHIZD</name>
<feature type="transmembrane region" description="Helical" evidence="6">
    <location>
        <begin position="165"/>
        <end position="187"/>
    </location>
</feature>
<dbReference type="VEuPathDB" id="FungiDB:BCV72DRAFT_300578"/>
<dbReference type="AlphaFoldDB" id="A0A1X0RIU0"/>
<evidence type="ECO:0008006" key="8">
    <source>
        <dbReference type="Google" id="ProtNLM"/>
    </source>
</evidence>
<dbReference type="PANTHER" id="PTHR31394:SF1">
    <property type="entry name" value="TRANSMEMBRANE PROTEIN 199"/>
    <property type="match status" value="1"/>
</dbReference>
<reference evidence="7" key="1">
    <citation type="journal article" date="2016" name="Proc. Natl. Acad. Sci. U.S.A.">
        <title>Lipid metabolic changes in an early divergent fungus govern the establishment of a mutualistic symbiosis with endobacteria.</title>
        <authorList>
            <person name="Lastovetsky O.A."/>
            <person name="Gaspar M.L."/>
            <person name="Mondo S.J."/>
            <person name="LaButti K.M."/>
            <person name="Sandor L."/>
            <person name="Grigoriev I.V."/>
            <person name="Henry S.A."/>
            <person name="Pawlowska T.E."/>
        </authorList>
    </citation>
    <scope>NUCLEOTIDE SEQUENCE [LARGE SCALE GENOMIC DNA]</scope>
    <source>
        <strain evidence="7">ATCC 52814</strain>
    </source>
</reference>
<dbReference type="GO" id="GO:0005789">
    <property type="term" value="C:endoplasmic reticulum membrane"/>
    <property type="evidence" value="ECO:0007669"/>
    <property type="project" value="UniProtKB-SubCell"/>
</dbReference>